<evidence type="ECO:0000313" key="3">
    <source>
        <dbReference type="EMBL" id="VAV91463.1"/>
    </source>
</evidence>
<dbReference type="SUPFAM" id="SSF56925">
    <property type="entry name" value="OMPA-like"/>
    <property type="match status" value="1"/>
</dbReference>
<evidence type="ECO:0000259" key="2">
    <source>
        <dbReference type="Pfam" id="PF13505"/>
    </source>
</evidence>
<protein>
    <recommendedName>
        <fullName evidence="2">Outer membrane protein beta-barrel domain-containing protein</fullName>
    </recommendedName>
</protein>
<accession>A0A3B0S501</accession>
<dbReference type="EMBL" id="UOEC01000091">
    <property type="protein sequence ID" value="VAV91463.1"/>
    <property type="molecule type" value="Genomic_DNA"/>
</dbReference>
<organism evidence="3">
    <name type="scientific">hydrothermal vent metagenome</name>
    <dbReference type="NCBI Taxonomy" id="652676"/>
    <lineage>
        <taxon>unclassified sequences</taxon>
        <taxon>metagenomes</taxon>
        <taxon>ecological metagenomes</taxon>
    </lineage>
</organism>
<gene>
    <name evidence="3" type="ORF">MNBD_ALPHA08-906</name>
</gene>
<dbReference type="AlphaFoldDB" id="A0A3B0S501"/>
<dbReference type="InterPro" id="IPR027385">
    <property type="entry name" value="Beta-barrel_OMP"/>
</dbReference>
<dbReference type="Pfam" id="PF13505">
    <property type="entry name" value="OMP_b-brl"/>
    <property type="match status" value="1"/>
</dbReference>
<keyword evidence="1" id="KW-0732">Signal</keyword>
<reference evidence="3" key="1">
    <citation type="submission" date="2018-06" db="EMBL/GenBank/DDBJ databases">
        <authorList>
            <person name="Zhirakovskaya E."/>
        </authorList>
    </citation>
    <scope>NUCLEOTIDE SEQUENCE</scope>
</reference>
<evidence type="ECO:0000256" key="1">
    <source>
        <dbReference type="ARBA" id="ARBA00022729"/>
    </source>
</evidence>
<sequence>MKFRVGLLAGASVLGFIGVNMGIAAELPPPPPPPQYVEVVDDQASCLYVRGDVGGAFYERPDITKQGALWGGGTSSATDEKVAAQGFIEAGVGCQVSDNMRIEITGGYRFKSSLTEAFNGLDADLSTYTGFVNAYWDITNYNGFTPYLGGGIGIAYNRLTSVSLPVGSSDASRADLAYNLTAGISYDLTRNFKVDLAYRYVDLGFARSSGATPITVDDLSAHEIKLGVRYQFGAW</sequence>
<feature type="domain" description="Outer membrane protein beta-barrel" evidence="2">
    <location>
        <begin position="74"/>
        <end position="232"/>
    </location>
</feature>
<dbReference type="InterPro" id="IPR011250">
    <property type="entry name" value="OMP/PagP_B-barrel"/>
</dbReference>
<proteinExistence type="predicted"/>
<dbReference type="Gene3D" id="2.40.160.20">
    <property type="match status" value="1"/>
</dbReference>
<name>A0A3B0S501_9ZZZZ</name>